<dbReference type="PANTHER" id="PTHR21011">
    <property type="entry name" value="MITOCHONDRIAL 28S RIBOSOMAL PROTEIN S6"/>
    <property type="match status" value="1"/>
</dbReference>
<protein>
    <submittedName>
        <fullName evidence="3">Predicted protein</fullName>
    </submittedName>
</protein>
<dbReference type="KEGG" id="mpp:MICPUCDRAFT_42423"/>
<dbReference type="SUPFAM" id="SSF54995">
    <property type="entry name" value="Ribosomal protein S6"/>
    <property type="match status" value="2"/>
</dbReference>
<dbReference type="GO" id="GO:0006412">
    <property type="term" value="P:translation"/>
    <property type="evidence" value="ECO:0007669"/>
    <property type="project" value="InterPro"/>
</dbReference>
<organism evidence="4">
    <name type="scientific">Micromonas pusilla (strain CCMP1545)</name>
    <name type="common">Picoplanktonic green alga</name>
    <dbReference type="NCBI Taxonomy" id="564608"/>
    <lineage>
        <taxon>Eukaryota</taxon>
        <taxon>Viridiplantae</taxon>
        <taxon>Chlorophyta</taxon>
        <taxon>Mamiellophyceae</taxon>
        <taxon>Mamiellales</taxon>
        <taxon>Mamiellaceae</taxon>
        <taxon>Micromonas</taxon>
    </lineage>
</organism>
<dbReference type="GeneID" id="9688445"/>
<sequence>MVLYDMFIAVKSTVPRSQMADVLRKMGHRVLDAGGVITDITSFGTQTLAYQIRKQGQGHLEVRVVGSLGASNRRVARSRVVSARASRPNRIERPRFIVSREQNPTYVVAVRRVPPTARSPSSSANPPARDSQANYMQMSFNAKPEVIDVITYDLRTDERILRFLPKKVNKGRPLRSLKEYKARDSRNPTNLQAMAAEDDE</sequence>
<dbReference type="InterPro" id="IPR000529">
    <property type="entry name" value="Ribosomal_bS6"/>
</dbReference>
<dbReference type="GO" id="GO:0003735">
    <property type="term" value="F:structural constituent of ribosome"/>
    <property type="evidence" value="ECO:0007669"/>
    <property type="project" value="InterPro"/>
</dbReference>
<evidence type="ECO:0000313" key="4">
    <source>
        <dbReference type="Proteomes" id="UP000001876"/>
    </source>
</evidence>
<dbReference type="GO" id="GO:0005737">
    <property type="term" value="C:cytoplasm"/>
    <property type="evidence" value="ECO:0007669"/>
    <property type="project" value="UniProtKB-ARBA"/>
</dbReference>
<dbReference type="OrthoDB" id="10259681at2759"/>
<evidence type="ECO:0000313" key="3">
    <source>
        <dbReference type="EMBL" id="EEH52944.1"/>
    </source>
</evidence>
<gene>
    <name evidence="3" type="ORF">MICPUCDRAFT_42423</name>
</gene>
<evidence type="ECO:0000256" key="2">
    <source>
        <dbReference type="SAM" id="MobiDB-lite"/>
    </source>
</evidence>
<dbReference type="RefSeq" id="XP_003063005.1">
    <property type="nucleotide sequence ID" value="XM_003062959.1"/>
</dbReference>
<dbReference type="InterPro" id="IPR035980">
    <property type="entry name" value="Ribosomal_bS6_sf"/>
</dbReference>
<dbReference type="EMBL" id="GG663747">
    <property type="protein sequence ID" value="EEH52944.1"/>
    <property type="molecule type" value="Genomic_DNA"/>
</dbReference>
<dbReference type="PANTHER" id="PTHR21011:SF1">
    <property type="entry name" value="SMALL RIBOSOMAL SUBUNIT PROTEIN BS6M"/>
    <property type="match status" value="1"/>
</dbReference>
<reference evidence="3 4" key="1">
    <citation type="journal article" date="2009" name="Science">
        <title>Green evolution and dynamic adaptations revealed by genomes of the marine picoeukaryotes Micromonas.</title>
        <authorList>
            <person name="Worden A.Z."/>
            <person name="Lee J.H."/>
            <person name="Mock T."/>
            <person name="Rouze P."/>
            <person name="Simmons M.P."/>
            <person name="Aerts A.L."/>
            <person name="Allen A.E."/>
            <person name="Cuvelier M.L."/>
            <person name="Derelle E."/>
            <person name="Everett M.V."/>
            <person name="Foulon E."/>
            <person name="Grimwood J."/>
            <person name="Gundlach H."/>
            <person name="Henrissat B."/>
            <person name="Napoli C."/>
            <person name="McDonald S.M."/>
            <person name="Parker M.S."/>
            <person name="Rombauts S."/>
            <person name="Salamov A."/>
            <person name="Von Dassow P."/>
            <person name="Badger J.H."/>
            <person name="Coutinho P.M."/>
            <person name="Demir E."/>
            <person name="Dubchak I."/>
            <person name="Gentemann C."/>
            <person name="Eikrem W."/>
            <person name="Gready J.E."/>
            <person name="John U."/>
            <person name="Lanier W."/>
            <person name="Lindquist E.A."/>
            <person name="Lucas S."/>
            <person name="Mayer K.F."/>
            <person name="Moreau H."/>
            <person name="Not F."/>
            <person name="Otillar R."/>
            <person name="Panaud O."/>
            <person name="Pangilinan J."/>
            <person name="Paulsen I."/>
            <person name="Piegu B."/>
            <person name="Poliakov A."/>
            <person name="Robbens S."/>
            <person name="Schmutz J."/>
            <person name="Toulza E."/>
            <person name="Wyss T."/>
            <person name="Zelensky A."/>
            <person name="Zhou K."/>
            <person name="Armbrust E.V."/>
            <person name="Bhattacharya D."/>
            <person name="Goodenough U.W."/>
            <person name="Van de Peer Y."/>
            <person name="Grigoriev I.V."/>
        </authorList>
    </citation>
    <scope>NUCLEOTIDE SEQUENCE [LARGE SCALE GENOMIC DNA]</scope>
    <source>
        <strain evidence="3 4">CCMP1545</strain>
    </source>
</reference>
<feature type="compositionally biased region" description="Basic and acidic residues" evidence="2">
    <location>
        <begin position="176"/>
        <end position="186"/>
    </location>
</feature>
<dbReference type="GO" id="GO:0005840">
    <property type="term" value="C:ribosome"/>
    <property type="evidence" value="ECO:0007669"/>
    <property type="project" value="InterPro"/>
</dbReference>
<feature type="region of interest" description="Disordered" evidence="2">
    <location>
        <begin position="175"/>
        <end position="200"/>
    </location>
</feature>
<comment type="similarity">
    <text evidence="1">Belongs to the bacterial ribosomal protein bS6 family.</text>
</comment>
<proteinExistence type="inferred from homology"/>
<dbReference type="GO" id="GO:0070181">
    <property type="term" value="F:small ribosomal subunit rRNA binding"/>
    <property type="evidence" value="ECO:0007669"/>
    <property type="project" value="TreeGrafter"/>
</dbReference>
<name>C1N4I8_MICPC</name>
<accession>C1N4I8</accession>
<dbReference type="Pfam" id="PF01250">
    <property type="entry name" value="Ribosomal_S6"/>
    <property type="match status" value="1"/>
</dbReference>
<evidence type="ECO:0000256" key="1">
    <source>
        <dbReference type="ARBA" id="ARBA00009512"/>
    </source>
</evidence>
<keyword evidence="4" id="KW-1185">Reference proteome</keyword>
<dbReference type="InterPro" id="IPR014717">
    <property type="entry name" value="Transl_elong_EF1B/ribsomal_bS6"/>
</dbReference>
<dbReference type="Proteomes" id="UP000001876">
    <property type="component" value="Unassembled WGS sequence"/>
</dbReference>
<dbReference type="AlphaFoldDB" id="C1N4I8"/>
<dbReference type="Gene3D" id="3.30.70.60">
    <property type="match status" value="2"/>
</dbReference>